<dbReference type="RefSeq" id="WP_243918507.1">
    <property type="nucleotide sequence ID" value="NZ_JALHLG010000005.1"/>
</dbReference>
<organism evidence="1 2">
    <name type="scientific">Novosphingobium beihaiensis</name>
    <dbReference type="NCBI Taxonomy" id="2930389"/>
    <lineage>
        <taxon>Bacteria</taxon>
        <taxon>Pseudomonadati</taxon>
        <taxon>Pseudomonadota</taxon>
        <taxon>Alphaproteobacteria</taxon>
        <taxon>Sphingomonadales</taxon>
        <taxon>Sphingomonadaceae</taxon>
        <taxon>Novosphingobium</taxon>
    </lineage>
</organism>
<dbReference type="EMBL" id="JALHLG010000005">
    <property type="protein sequence ID" value="MCJ2186234.1"/>
    <property type="molecule type" value="Genomic_DNA"/>
</dbReference>
<reference evidence="1 2" key="1">
    <citation type="submission" date="2022-04" db="EMBL/GenBank/DDBJ databases">
        <title>Identification of a novel bacterium isolated from mangrove sediments.</title>
        <authorList>
            <person name="Pan X."/>
        </authorList>
    </citation>
    <scope>NUCLEOTIDE SEQUENCE [LARGE SCALE GENOMIC DNA]</scope>
    <source>
        <strain evidence="1 2">B2638</strain>
    </source>
</reference>
<sequence>MKLKYEVTVEEAHEHRFNDRFGAGCYLRETWRINGDLSRASGPSIILRHPVTGYPAREEFFANNQRHRMHGGPAIVERDPYSGTVTAVQYFEHGDPVPGPNEVTPDGPQF</sequence>
<comment type="caution">
    <text evidence="1">The sequence shown here is derived from an EMBL/GenBank/DDBJ whole genome shotgun (WGS) entry which is preliminary data.</text>
</comment>
<name>A0ABT0BMH0_9SPHN</name>
<dbReference type="Proteomes" id="UP001202281">
    <property type="component" value="Unassembled WGS sequence"/>
</dbReference>
<protein>
    <submittedName>
        <fullName evidence="1">Uncharacterized protein</fullName>
    </submittedName>
</protein>
<proteinExistence type="predicted"/>
<evidence type="ECO:0000313" key="2">
    <source>
        <dbReference type="Proteomes" id="UP001202281"/>
    </source>
</evidence>
<evidence type="ECO:0000313" key="1">
    <source>
        <dbReference type="EMBL" id="MCJ2186234.1"/>
    </source>
</evidence>
<accession>A0ABT0BMH0</accession>
<keyword evidence="2" id="KW-1185">Reference proteome</keyword>
<gene>
    <name evidence="1" type="ORF">MTR66_05310</name>
</gene>